<evidence type="ECO:0000256" key="2">
    <source>
        <dbReference type="ARBA" id="ARBA00010271"/>
    </source>
</evidence>
<accession>A0A7I8LHJ0</accession>
<feature type="transmembrane region" description="Helical" evidence="7">
    <location>
        <begin position="21"/>
        <end position="42"/>
    </location>
</feature>
<dbReference type="InterPro" id="IPR004263">
    <property type="entry name" value="Exostosin"/>
</dbReference>
<keyword evidence="7" id="KW-1133">Transmembrane helix</keyword>
<dbReference type="EMBL" id="LR746278">
    <property type="protein sequence ID" value="CAA7408725.1"/>
    <property type="molecule type" value="Genomic_DNA"/>
</dbReference>
<dbReference type="PANTHER" id="PTHR11062">
    <property type="entry name" value="EXOSTOSIN HEPARAN SULFATE GLYCOSYLTRANSFERASE -RELATED"/>
    <property type="match status" value="1"/>
</dbReference>
<feature type="region of interest" description="Disordered" evidence="6">
    <location>
        <begin position="53"/>
        <end position="79"/>
    </location>
</feature>
<feature type="region of interest" description="Disordered" evidence="6">
    <location>
        <begin position="102"/>
        <end position="131"/>
    </location>
</feature>
<organism evidence="9 10">
    <name type="scientific">Spirodela intermedia</name>
    <name type="common">Intermediate duckweed</name>
    <dbReference type="NCBI Taxonomy" id="51605"/>
    <lineage>
        <taxon>Eukaryota</taxon>
        <taxon>Viridiplantae</taxon>
        <taxon>Streptophyta</taxon>
        <taxon>Embryophyta</taxon>
        <taxon>Tracheophyta</taxon>
        <taxon>Spermatophyta</taxon>
        <taxon>Magnoliopsida</taxon>
        <taxon>Liliopsida</taxon>
        <taxon>Araceae</taxon>
        <taxon>Lemnoideae</taxon>
        <taxon>Spirodela</taxon>
    </lineage>
</organism>
<dbReference type="PANTHER" id="PTHR11062:SF210">
    <property type="entry name" value="EXOSTOSIN FAMILY PROTEIN"/>
    <property type="match status" value="1"/>
</dbReference>
<evidence type="ECO:0000256" key="7">
    <source>
        <dbReference type="SAM" id="Phobius"/>
    </source>
</evidence>
<keyword evidence="10" id="KW-1185">Reference proteome</keyword>
<keyword evidence="5" id="KW-0333">Golgi apparatus</keyword>
<feature type="domain" description="Exostosin GT47" evidence="8">
    <location>
        <begin position="228"/>
        <end position="509"/>
    </location>
</feature>
<gene>
    <name evidence="9" type="ORF">SI8410_15019403</name>
</gene>
<evidence type="ECO:0000259" key="8">
    <source>
        <dbReference type="Pfam" id="PF03016"/>
    </source>
</evidence>
<proteinExistence type="inferred from homology"/>
<keyword evidence="3" id="KW-0808">Transferase</keyword>
<evidence type="ECO:0000256" key="4">
    <source>
        <dbReference type="ARBA" id="ARBA00022968"/>
    </source>
</evidence>
<dbReference type="InterPro" id="IPR040911">
    <property type="entry name" value="Exostosin_GT47"/>
</dbReference>
<evidence type="ECO:0000256" key="1">
    <source>
        <dbReference type="ARBA" id="ARBA00004323"/>
    </source>
</evidence>
<name>A0A7I8LHJ0_SPIIN</name>
<evidence type="ECO:0000313" key="9">
    <source>
        <dbReference type="EMBL" id="CAA7408725.1"/>
    </source>
</evidence>
<feature type="compositionally biased region" description="Basic residues" evidence="6">
    <location>
        <begin position="118"/>
        <end position="127"/>
    </location>
</feature>
<feature type="compositionally biased region" description="Polar residues" evidence="6">
    <location>
        <begin position="59"/>
        <end position="75"/>
    </location>
</feature>
<dbReference type="Proteomes" id="UP000663760">
    <property type="component" value="Chromosome 15"/>
</dbReference>
<comment type="similarity">
    <text evidence="2">Belongs to the glycosyltransferase 47 family.</text>
</comment>
<reference evidence="9" key="1">
    <citation type="submission" date="2020-02" db="EMBL/GenBank/DDBJ databases">
        <authorList>
            <person name="Scholz U."/>
            <person name="Mascher M."/>
            <person name="Fiebig A."/>
        </authorList>
    </citation>
    <scope>NUCLEOTIDE SEQUENCE</scope>
</reference>
<keyword evidence="7" id="KW-0472">Membrane</keyword>
<keyword evidence="4" id="KW-0735">Signal-anchor</keyword>
<dbReference type="Pfam" id="PF03016">
    <property type="entry name" value="Exostosin_GT47"/>
    <property type="match status" value="1"/>
</dbReference>
<evidence type="ECO:0000256" key="6">
    <source>
        <dbReference type="SAM" id="MobiDB-lite"/>
    </source>
</evidence>
<protein>
    <recommendedName>
        <fullName evidence="8">Exostosin GT47 domain-containing protein</fullName>
    </recommendedName>
</protein>
<sequence length="564" mass="64398">MVTIQKFLAQLQKLCQPGIRVHVVGVVLLTIVMLGFQSSTFFPGNGSLHDHGRGIVPNVSCSGPSDTKSPGTEESSVPHLVSAPVENISAKVSLRMEKVDVSGGTSLKPAGSPVDQRKKMRTKKRKMKEPDWTEDMNVRNCTREKDPRRRRRWANIPVRSIQEMNQMLVRNQRSSCTKAPEWSSPIDQQILEARREILNAPIVEDDEELYPPIYRNFSTFKRSYELMEKMLKVYVYKEGDRPIFHEPLLSGIYAAEGWFMKHMEENNRFLVDDPAKAHLFYMPYGSATLRFKLFDPVIRNKGIMIDRLQTYVSTIASKYSFWNRTGGADHFSVACHDWASLIKYKTMGDSIMAICNADVMGAFELGKDVSITLTPVRNAKNPLQNVGGKPGRNRDTLAFFAGQPSHGYVRPLLLQHWGNGDPDIKVFGSLPKGGRTYAEHMKSSKYCLCPRGFEVNSPRLAEAFFYECVPVIISDNLVPPFFDVLNWEAFSVVVPVKDIPRLKEILQSIPRKKYLALQAGVKKVQRHFLWHNKPEKYDLFHTTLHSIWFNRVLQFRDQQTDEIS</sequence>
<dbReference type="OrthoDB" id="1924787at2759"/>
<evidence type="ECO:0000256" key="5">
    <source>
        <dbReference type="ARBA" id="ARBA00023034"/>
    </source>
</evidence>
<dbReference type="GO" id="GO:0000139">
    <property type="term" value="C:Golgi membrane"/>
    <property type="evidence" value="ECO:0007669"/>
    <property type="project" value="UniProtKB-SubCell"/>
</dbReference>
<evidence type="ECO:0000313" key="10">
    <source>
        <dbReference type="Proteomes" id="UP000663760"/>
    </source>
</evidence>
<dbReference type="AlphaFoldDB" id="A0A7I8LHJ0"/>
<comment type="subcellular location">
    <subcellularLocation>
        <location evidence="1">Golgi apparatus membrane</location>
        <topology evidence="1">Single-pass type II membrane protein</topology>
    </subcellularLocation>
</comment>
<evidence type="ECO:0000256" key="3">
    <source>
        <dbReference type="ARBA" id="ARBA00022676"/>
    </source>
</evidence>
<keyword evidence="7" id="KW-0812">Transmembrane</keyword>
<keyword evidence="3" id="KW-0328">Glycosyltransferase</keyword>
<dbReference type="GO" id="GO:0016757">
    <property type="term" value="F:glycosyltransferase activity"/>
    <property type="evidence" value="ECO:0007669"/>
    <property type="project" value="UniProtKB-KW"/>
</dbReference>